<feature type="compositionally biased region" description="Pro residues" evidence="1">
    <location>
        <begin position="349"/>
        <end position="359"/>
    </location>
</feature>
<gene>
    <name evidence="2" type="ORF">SMTD_LOCUS11901</name>
</gene>
<reference evidence="2 3" key="1">
    <citation type="submission" date="2018-11" db="EMBL/GenBank/DDBJ databases">
        <authorList>
            <consortium name="Pathogen Informatics"/>
        </authorList>
    </citation>
    <scope>NUCLEOTIDE SEQUENCE [LARGE SCALE GENOMIC DNA]</scope>
    <source>
        <strain>Denwood</strain>
        <strain evidence="3">Zambia</strain>
    </source>
</reference>
<evidence type="ECO:0000313" key="3">
    <source>
        <dbReference type="Proteomes" id="UP000269396"/>
    </source>
</evidence>
<evidence type="ECO:0000256" key="1">
    <source>
        <dbReference type="SAM" id="MobiDB-lite"/>
    </source>
</evidence>
<sequence>MGLADAIEKLKNIIYSKSSKDRSEFGSNSRGFENYDPTRFYYMDCGDNGSYVDVECIATEEFIRVYGVNFDMQCSDFLVRLCSLCGLEAVDYTFLVPCEGLSGVSGIFWLSAPSRSRLGHWVNSDTTQTALPSMLGHRITVHLPEDCTIVVRGHLDQPISKVLQKVSSERHVQLSDYYITDPQKGTILDPKDTFLNQNADQIELKERKVKSSKNSKSHKKSQNDDSVISNLEVEISTESKHKRRPAPSVPAKQQITHRHLSPFADVPDKVQSSSCVTLPSKKNDNKRLDDKRNSVVGSQANKDSISNCSQELRSKSFIVKDKSNLHKRKSSTMVNSNTKKESEKKYRSPAPPPPPPPQILPSLNKPVNGNDPNMPKSTHKDSRKS</sequence>
<feature type="compositionally biased region" description="Basic and acidic residues" evidence="1">
    <location>
        <begin position="312"/>
        <end position="324"/>
    </location>
</feature>
<dbReference type="Proteomes" id="UP000269396">
    <property type="component" value="Unassembled WGS sequence"/>
</dbReference>
<dbReference type="STRING" id="31246.A0A183PC15"/>
<organism evidence="2 3">
    <name type="scientific">Schistosoma mattheei</name>
    <dbReference type="NCBI Taxonomy" id="31246"/>
    <lineage>
        <taxon>Eukaryota</taxon>
        <taxon>Metazoa</taxon>
        <taxon>Spiralia</taxon>
        <taxon>Lophotrochozoa</taxon>
        <taxon>Platyhelminthes</taxon>
        <taxon>Trematoda</taxon>
        <taxon>Digenea</taxon>
        <taxon>Strigeidida</taxon>
        <taxon>Schistosomatoidea</taxon>
        <taxon>Schistosomatidae</taxon>
        <taxon>Schistosoma</taxon>
    </lineage>
</organism>
<feature type="compositionally biased region" description="Basic and acidic residues" evidence="1">
    <location>
        <begin position="281"/>
        <end position="293"/>
    </location>
</feature>
<keyword evidence="3" id="KW-1185">Reference proteome</keyword>
<name>A0A183PC15_9TREM</name>
<feature type="non-terminal residue" evidence="2">
    <location>
        <position position="385"/>
    </location>
</feature>
<accession>A0A183PC15</accession>
<feature type="compositionally biased region" description="Polar residues" evidence="1">
    <location>
        <begin position="295"/>
        <end position="311"/>
    </location>
</feature>
<protein>
    <submittedName>
        <fullName evidence="2">Uncharacterized protein</fullName>
    </submittedName>
</protein>
<dbReference type="EMBL" id="UZAL01031911">
    <property type="protein sequence ID" value="VDP59540.1"/>
    <property type="molecule type" value="Genomic_DNA"/>
</dbReference>
<feature type="region of interest" description="Disordered" evidence="1">
    <location>
        <begin position="206"/>
        <end position="385"/>
    </location>
</feature>
<dbReference type="AlphaFoldDB" id="A0A183PC15"/>
<feature type="compositionally biased region" description="Basic residues" evidence="1">
    <location>
        <begin position="207"/>
        <end position="220"/>
    </location>
</feature>
<evidence type="ECO:0000313" key="2">
    <source>
        <dbReference type="EMBL" id="VDP59540.1"/>
    </source>
</evidence>
<proteinExistence type="predicted"/>